<reference evidence="2" key="1">
    <citation type="submission" date="2020-03" db="EMBL/GenBank/DDBJ databases">
        <title>The deep terrestrial virosphere.</title>
        <authorList>
            <person name="Holmfeldt K."/>
            <person name="Nilsson E."/>
            <person name="Simone D."/>
            <person name="Lopez-Fernandez M."/>
            <person name="Wu X."/>
            <person name="de Brujin I."/>
            <person name="Lundin D."/>
            <person name="Andersson A."/>
            <person name="Bertilsson S."/>
            <person name="Dopson M."/>
        </authorList>
    </citation>
    <scope>NUCLEOTIDE SEQUENCE</scope>
    <source>
        <strain evidence="1">MM415B01091</strain>
        <strain evidence="2">TM448B02123</strain>
    </source>
</reference>
<proteinExistence type="predicted"/>
<dbReference type="EMBL" id="MT141413">
    <property type="protein sequence ID" value="QJA60583.1"/>
    <property type="molecule type" value="Genomic_DNA"/>
</dbReference>
<name>A0A6M3XSC6_9ZZZZ</name>
<dbReference type="AlphaFoldDB" id="A0A6M3XSC6"/>
<protein>
    <submittedName>
        <fullName evidence="2">Uncharacterized protein</fullName>
    </submittedName>
</protein>
<sequence length="51" mass="5594">MKYSIGDIVIDEDGNSGVVIIKWNDGDECMLENDAAHPNPNIVGHVEWPAD</sequence>
<evidence type="ECO:0000313" key="1">
    <source>
        <dbReference type="EMBL" id="QJA60583.1"/>
    </source>
</evidence>
<evidence type="ECO:0000313" key="2">
    <source>
        <dbReference type="EMBL" id="QJI00829.1"/>
    </source>
</evidence>
<dbReference type="EMBL" id="MT144879">
    <property type="protein sequence ID" value="QJI00829.1"/>
    <property type="molecule type" value="Genomic_DNA"/>
</dbReference>
<gene>
    <name evidence="1" type="ORF">MM415B01091_0035</name>
    <name evidence="2" type="ORF">TM448B02123_0003</name>
</gene>
<organism evidence="2">
    <name type="scientific">viral metagenome</name>
    <dbReference type="NCBI Taxonomy" id="1070528"/>
    <lineage>
        <taxon>unclassified sequences</taxon>
        <taxon>metagenomes</taxon>
        <taxon>organismal metagenomes</taxon>
    </lineage>
</organism>
<accession>A0A6M3XSC6</accession>